<dbReference type="Proteomes" id="UP000015605">
    <property type="component" value="Unassembled WGS sequence"/>
</dbReference>
<reference evidence="1 2" key="1">
    <citation type="journal article" date="2013" name="Genome Announc.">
        <title>Multiple genome sequences of Helicobacter pylori strains of diverse disease and antibiotic resistance backgrounds from Malaysia.</title>
        <authorList>
            <person name="Rehvathy V."/>
            <person name="Tan M.H."/>
            <person name="Gunaletchumy S.P."/>
            <person name="Teh X."/>
            <person name="Wang S."/>
            <person name="Baybayan P."/>
            <person name="Singh S."/>
            <person name="Ashby M."/>
            <person name="Kaakoush N.O."/>
            <person name="Mitchell H.M."/>
            <person name="Croft L.J."/>
            <person name="Goh K.L."/>
            <person name="Loke M.F."/>
            <person name="Vadivelu J."/>
        </authorList>
    </citation>
    <scope>NUCLEOTIDE SEQUENCE [LARGE SCALE GENOMIC DNA]</scope>
    <source>
        <strain evidence="1 2">UM114</strain>
    </source>
</reference>
<protein>
    <submittedName>
        <fullName evidence="1">Uncharacterized protein</fullName>
    </submittedName>
</protein>
<evidence type="ECO:0000313" key="2">
    <source>
        <dbReference type="Proteomes" id="UP000015605"/>
    </source>
</evidence>
<accession>T0ERZ9</accession>
<comment type="caution">
    <text evidence="1">The sequence shown here is derived from an EMBL/GenBank/DDBJ whole genome shotgun (WGS) entry which is preliminary data.</text>
</comment>
<evidence type="ECO:0000313" key="1">
    <source>
        <dbReference type="EMBL" id="EPZ92174.1"/>
    </source>
</evidence>
<proteinExistence type="predicted"/>
<name>T0ERZ9_HELPX</name>
<sequence length="29" mass="3571">MDFLYSMFCLILHYKLNLRFQKRIGHGIL</sequence>
<dbReference type="EMBL" id="AUSS01000036">
    <property type="protein sequence ID" value="EPZ92174.1"/>
    <property type="molecule type" value="Genomic_DNA"/>
</dbReference>
<organism evidence="1 2">
    <name type="scientific">Helicobacter pylori UM114</name>
    <dbReference type="NCBI Taxonomy" id="1355531"/>
    <lineage>
        <taxon>Bacteria</taxon>
        <taxon>Pseudomonadati</taxon>
        <taxon>Campylobacterota</taxon>
        <taxon>Epsilonproteobacteria</taxon>
        <taxon>Campylobacterales</taxon>
        <taxon>Helicobacteraceae</taxon>
        <taxon>Helicobacter</taxon>
    </lineage>
</organism>
<dbReference type="AlphaFoldDB" id="T0ERZ9"/>
<gene>
    <name evidence="1" type="ORF">N207_04295</name>
</gene>